<evidence type="ECO:0000256" key="2">
    <source>
        <dbReference type="ARBA" id="ARBA00022980"/>
    </source>
</evidence>
<dbReference type="InterPro" id="IPR000244">
    <property type="entry name" value="Ribosomal_bL9"/>
</dbReference>
<dbReference type="SUPFAM" id="SSF55658">
    <property type="entry name" value="L9 N-domain-like"/>
    <property type="match status" value="1"/>
</dbReference>
<dbReference type="VEuPathDB" id="FungiDB:SPBR_08629"/>
<reference evidence="5 6" key="1">
    <citation type="journal article" date="2014" name="BMC Genomics">
        <title>Comparative genomics of the major fungal agents of human and animal Sporotrichosis: Sporothrix schenckii and Sporothrix brasiliensis.</title>
        <authorList>
            <person name="Teixeira M.M."/>
            <person name="de Almeida L.G."/>
            <person name="Kubitschek-Barreira P."/>
            <person name="Alves F.L."/>
            <person name="Kioshima E.S."/>
            <person name="Abadio A.K."/>
            <person name="Fernandes L."/>
            <person name="Derengowski L.S."/>
            <person name="Ferreira K.S."/>
            <person name="Souza R.C."/>
            <person name="Ruiz J.C."/>
            <person name="de Andrade N.C."/>
            <person name="Paes H.C."/>
            <person name="Nicola A.M."/>
            <person name="Albuquerque P."/>
            <person name="Gerber A.L."/>
            <person name="Martins V.P."/>
            <person name="Peconick L.D."/>
            <person name="Neto A.V."/>
            <person name="Chaucanez C.B."/>
            <person name="Silva P.A."/>
            <person name="Cunha O.L."/>
            <person name="de Oliveira F.F."/>
            <person name="dos Santos T.C."/>
            <person name="Barros A.L."/>
            <person name="Soares M.A."/>
            <person name="de Oliveira L.M."/>
            <person name="Marini M.M."/>
            <person name="Villalobos-Duno H."/>
            <person name="Cunha M.M."/>
            <person name="de Hoog S."/>
            <person name="da Silveira J.F."/>
            <person name="Henrissat B."/>
            <person name="Nino-Vega G.A."/>
            <person name="Cisalpino P.S."/>
            <person name="Mora-Montes H.M."/>
            <person name="Almeida S.R."/>
            <person name="Stajich J.E."/>
            <person name="Lopes-Bezerra L.M."/>
            <person name="Vasconcelos A.T."/>
            <person name="Felipe M.S."/>
        </authorList>
    </citation>
    <scope>NUCLEOTIDE SEQUENCE [LARGE SCALE GENOMIC DNA]</scope>
    <source>
        <strain evidence="5 6">5110</strain>
    </source>
</reference>
<evidence type="ECO:0000313" key="6">
    <source>
        <dbReference type="Proteomes" id="UP000031575"/>
    </source>
</evidence>
<dbReference type="EMBL" id="AWTV01000011">
    <property type="protein sequence ID" value="KIH86280.1"/>
    <property type="molecule type" value="Genomic_DNA"/>
</dbReference>
<dbReference type="OrthoDB" id="2150604at2759"/>
<accession>A0A0C2IGZ3</accession>
<dbReference type="PANTHER" id="PTHR21368">
    <property type="entry name" value="50S RIBOSOMAL PROTEIN L9"/>
    <property type="match status" value="1"/>
</dbReference>
<dbReference type="Pfam" id="PF01281">
    <property type="entry name" value="Ribosomal_L9_N"/>
    <property type="match status" value="1"/>
</dbReference>
<keyword evidence="2" id="KW-0689">Ribosomal protein</keyword>
<evidence type="ECO:0000259" key="4">
    <source>
        <dbReference type="Pfam" id="PF01281"/>
    </source>
</evidence>
<dbReference type="InterPro" id="IPR009027">
    <property type="entry name" value="Ribosomal_bL9/RNase_H1_N"/>
</dbReference>
<comment type="similarity">
    <text evidence="1">Belongs to the bacterial ribosomal protein bL9 family.</text>
</comment>
<dbReference type="InterPro" id="IPR036935">
    <property type="entry name" value="Ribosomal_bL9_N_sf"/>
</dbReference>
<evidence type="ECO:0000313" key="5">
    <source>
        <dbReference type="EMBL" id="KIH86280.1"/>
    </source>
</evidence>
<protein>
    <recommendedName>
        <fullName evidence="4">Ribosomal protein L9 domain-containing protein</fullName>
    </recommendedName>
</protein>
<evidence type="ECO:0000256" key="1">
    <source>
        <dbReference type="ARBA" id="ARBA00010605"/>
    </source>
</evidence>
<keyword evidence="6" id="KW-1185">Reference proteome</keyword>
<dbReference type="GO" id="GO:1990904">
    <property type="term" value="C:ribonucleoprotein complex"/>
    <property type="evidence" value="ECO:0007669"/>
    <property type="project" value="UniProtKB-KW"/>
</dbReference>
<keyword evidence="3" id="KW-0687">Ribonucleoprotein</keyword>
<name>A0A0C2IGZ3_9PEZI</name>
<dbReference type="GO" id="GO:0005840">
    <property type="term" value="C:ribosome"/>
    <property type="evidence" value="ECO:0007669"/>
    <property type="project" value="UniProtKB-KW"/>
</dbReference>
<dbReference type="InterPro" id="IPR020070">
    <property type="entry name" value="Ribosomal_bL9_N"/>
</dbReference>
<dbReference type="GO" id="GO:0006412">
    <property type="term" value="P:translation"/>
    <property type="evidence" value="ECO:0007669"/>
    <property type="project" value="InterPro"/>
</dbReference>
<organism evidence="5 6">
    <name type="scientific">Sporothrix brasiliensis 5110</name>
    <dbReference type="NCBI Taxonomy" id="1398154"/>
    <lineage>
        <taxon>Eukaryota</taxon>
        <taxon>Fungi</taxon>
        <taxon>Dikarya</taxon>
        <taxon>Ascomycota</taxon>
        <taxon>Pezizomycotina</taxon>
        <taxon>Sordariomycetes</taxon>
        <taxon>Sordariomycetidae</taxon>
        <taxon>Ophiostomatales</taxon>
        <taxon>Ophiostomataceae</taxon>
        <taxon>Sporothrix</taxon>
    </lineage>
</organism>
<dbReference type="HOGENOM" id="CLU_067878_0_0_1"/>
<dbReference type="RefSeq" id="XP_040614290.1">
    <property type="nucleotide sequence ID" value="XM_040766867.1"/>
</dbReference>
<evidence type="ECO:0000256" key="3">
    <source>
        <dbReference type="ARBA" id="ARBA00023274"/>
    </source>
</evidence>
<gene>
    <name evidence="5" type="ORF">SPBR_08629</name>
</gene>
<dbReference type="AlphaFoldDB" id="A0A0C2IGZ3"/>
<proteinExistence type="inferred from homology"/>
<dbReference type="Proteomes" id="UP000031575">
    <property type="component" value="Unassembled WGS sequence"/>
</dbReference>
<comment type="caution">
    <text evidence="5">The sequence shown here is derived from an EMBL/GenBank/DDBJ whole genome shotgun (WGS) entry which is preliminary data.</text>
</comment>
<sequence length="258" mass="28360">MTSAFTSIQTRGKKTKRRDQGVVVRLLEDITQFGRRDTILRVERGRMRNFWYPNGLAEYMTSARMAELGPSATDAVAQPDPWFVARQDGVEGETISQTETKAARPTMALKTVSATRAALLIETIVPSSIVFYRKPISTDTSAIFGSVSADDVTNTLREVLQGSHDEEAALVRVEPRDVHFVVSVGTESKQRHQGDDEHAPTTDRVKALGRWEVNIVVRGNSSEPATRVYAAEKATTSGGKSVTVRKIVEVVATQELGQ</sequence>
<feature type="domain" description="Ribosomal protein L9" evidence="4">
    <location>
        <begin position="24"/>
        <end position="68"/>
    </location>
</feature>
<dbReference type="GO" id="GO:0003735">
    <property type="term" value="F:structural constituent of ribosome"/>
    <property type="evidence" value="ECO:0007669"/>
    <property type="project" value="InterPro"/>
</dbReference>
<dbReference type="Gene3D" id="3.40.5.10">
    <property type="entry name" value="Ribosomal protein L9, N-terminal domain"/>
    <property type="match status" value="1"/>
</dbReference>
<dbReference type="GeneID" id="63681788"/>